<sequence length="215" mass="23983">MADAVQLLTTMAIPGWRVFKQPIQFNSSAHKSAARAGAVDLVSHSEIGHASSCEAAAAGGALQSGQIWLLVGQWRPNRVATIAEFLERSSGLYYSILMLQQQKVRDSQWAAINVANNLKLSIYDPCHTPGNSGHAMRIGSIQSLHRTRHMIQVLKSRKRKVNISRGLWIGCWPTPLPKRLFELSSFACFTFLRAMQNDSFLRDNPQAWAQERIAQ</sequence>
<dbReference type="AlphaFoldDB" id="A0A6A5X5Y2"/>
<name>A0A6A5X5Y2_9PLEO</name>
<evidence type="ECO:0000313" key="1">
    <source>
        <dbReference type="EMBL" id="KAF2008306.1"/>
    </source>
</evidence>
<dbReference type="RefSeq" id="XP_033376645.1">
    <property type="nucleotide sequence ID" value="XM_033533000.1"/>
</dbReference>
<gene>
    <name evidence="1" type="ORF">BU24DRAFT_477678</name>
</gene>
<protein>
    <submittedName>
        <fullName evidence="1">Uncharacterized protein</fullName>
    </submittedName>
</protein>
<dbReference type="Proteomes" id="UP000799778">
    <property type="component" value="Unassembled WGS sequence"/>
</dbReference>
<dbReference type="EMBL" id="ML978088">
    <property type="protein sequence ID" value="KAF2008306.1"/>
    <property type="molecule type" value="Genomic_DNA"/>
</dbReference>
<accession>A0A6A5X5Y2</accession>
<organism evidence="1 2">
    <name type="scientific">Aaosphaeria arxii CBS 175.79</name>
    <dbReference type="NCBI Taxonomy" id="1450172"/>
    <lineage>
        <taxon>Eukaryota</taxon>
        <taxon>Fungi</taxon>
        <taxon>Dikarya</taxon>
        <taxon>Ascomycota</taxon>
        <taxon>Pezizomycotina</taxon>
        <taxon>Dothideomycetes</taxon>
        <taxon>Pleosporomycetidae</taxon>
        <taxon>Pleosporales</taxon>
        <taxon>Pleosporales incertae sedis</taxon>
        <taxon>Aaosphaeria</taxon>
    </lineage>
</organism>
<evidence type="ECO:0000313" key="2">
    <source>
        <dbReference type="Proteomes" id="UP000799778"/>
    </source>
</evidence>
<keyword evidence="2" id="KW-1185">Reference proteome</keyword>
<proteinExistence type="predicted"/>
<reference evidence="1" key="1">
    <citation type="journal article" date="2020" name="Stud. Mycol.">
        <title>101 Dothideomycetes genomes: a test case for predicting lifestyles and emergence of pathogens.</title>
        <authorList>
            <person name="Haridas S."/>
            <person name="Albert R."/>
            <person name="Binder M."/>
            <person name="Bloem J."/>
            <person name="Labutti K."/>
            <person name="Salamov A."/>
            <person name="Andreopoulos B."/>
            <person name="Baker S."/>
            <person name="Barry K."/>
            <person name="Bills G."/>
            <person name="Bluhm B."/>
            <person name="Cannon C."/>
            <person name="Castanera R."/>
            <person name="Culley D."/>
            <person name="Daum C."/>
            <person name="Ezra D."/>
            <person name="Gonzalez J."/>
            <person name="Henrissat B."/>
            <person name="Kuo A."/>
            <person name="Liang C."/>
            <person name="Lipzen A."/>
            <person name="Lutzoni F."/>
            <person name="Magnuson J."/>
            <person name="Mondo S."/>
            <person name="Nolan M."/>
            <person name="Ohm R."/>
            <person name="Pangilinan J."/>
            <person name="Park H.-J."/>
            <person name="Ramirez L."/>
            <person name="Alfaro M."/>
            <person name="Sun H."/>
            <person name="Tritt A."/>
            <person name="Yoshinaga Y."/>
            <person name="Zwiers L.-H."/>
            <person name="Turgeon B."/>
            <person name="Goodwin S."/>
            <person name="Spatafora J."/>
            <person name="Crous P."/>
            <person name="Grigoriev I."/>
        </authorList>
    </citation>
    <scope>NUCLEOTIDE SEQUENCE</scope>
    <source>
        <strain evidence="1">CBS 175.79</strain>
    </source>
</reference>
<dbReference type="GeneID" id="54290397"/>